<feature type="domain" description="ThuA-like" evidence="1">
    <location>
        <begin position="4"/>
        <end position="213"/>
    </location>
</feature>
<gene>
    <name evidence="2" type="ORF">KS4_25360</name>
</gene>
<dbReference type="RefSeq" id="WP_145078324.1">
    <property type="nucleotide sequence ID" value="NZ_CP036425.1"/>
</dbReference>
<dbReference type="Proteomes" id="UP000317369">
    <property type="component" value="Chromosome"/>
</dbReference>
<dbReference type="SUPFAM" id="SSF52317">
    <property type="entry name" value="Class I glutamine amidotransferase-like"/>
    <property type="match status" value="1"/>
</dbReference>
<evidence type="ECO:0000259" key="1">
    <source>
        <dbReference type="Pfam" id="PF06283"/>
    </source>
</evidence>
<name>A0A517YW76_9BACT</name>
<dbReference type="AlphaFoldDB" id="A0A517YW76"/>
<accession>A0A517YW76</accession>
<keyword evidence="3" id="KW-1185">Reference proteome</keyword>
<dbReference type="Pfam" id="PF06283">
    <property type="entry name" value="ThuA"/>
    <property type="match status" value="1"/>
</dbReference>
<dbReference type="PANTHER" id="PTHR40469:SF2">
    <property type="entry name" value="GALACTOSE-BINDING DOMAIN-LIKE SUPERFAMILY PROTEIN"/>
    <property type="match status" value="1"/>
</dbReference>
<evidence type="ECO:0000313" key="2">
    <source>
        <dbReference type="EMBL" id="QDU34466.1"/>
    </source>
</evidence>
<dbReference type="OrthoDB" id="7171409at2"/>
<dbReference type="EMBL" id="CP036425">
    <property type="protein sequence ID" value="QDU34466.1"/>
    <property type="molecule type" value="Genomic_DNA"/>
</dbReference>
<organism evidence="2 3">
    <name type="scientific">Poriferisphaera corsica</name>
    <dbReference type="NCBI Taxonomy" id="2528020"/>
    <lineage>
        <taxon>Bacteria</taxon>
        <taxon>Pseudomonadati</taxon>
        <taxon>Planctomycetota</taxon>
        <taxon>Phycisphaerae</taxon>
        <taxon>Phycisphaerales</taxon>
        <taxon>Phycisphaeraceae</taxon>
        <taxon>Poriferisphaera</taxon>
    </lineage>
</organism>
<dbReference type="InterPro" id="IPR029062">
    <property type="entry name" value="Class_I_gatase-like"/>
</dbReference>
<dbReference type="PANTHER" id="PTHR40469">
    <property type="entry name" value="SECRETED GLYCOSYL HYDROLASE"/>
    <property type="match status" value="1"/>
</dbReference>
<dbReference type="Gene3D" id="3.40.50.880">
    <property type="match status" value="1"/>
</dbReference>
<protein>
    <submittedName>
        <fullName evidence="2">Trehalose utilization</fullName>
    </submittedName>
</protein>
<dbReference type="InterPro" id="IPR029010">
    <property type="entry name" value="ThuA-like"/>
</dbReference>
<dbReference type="KEGG" id="pcor:KS4_25360"/>
<proteinExistence type="predicted"/>
<evidence type="ECO:0000313" key="3">
    <source>
        <dbReference type="Proteomes" id="UP000317369"/>
    </source>
</evidence>
<sequence>MKKAAIFFGGWDGHEPEQTTAIVKKLLETENFEVHTYNTLDLLEDKSQFEDFSLIIMNWTMGEISFPAIEGLRDLIASGIGLAGWHGGMGDAFRNNAEFQFIVGGQFVAHPDNIRDYTVNISNTQDPITQDLTDFPMHSEQYYMHTDPSNQVLATTTFSSIESHPWVNGTTIPVVWKRTYDKGKIFYSSLCHVAADFDVPQAKELLRRGMLWAAK</sequence>
<reference evidence="2 3" key="1">
    <citation type="submission" date="2019-02" db="EMBL/GenBank/DDBJ databases">
        <title>Deep-cultivation of Planctomycetes and their phenomic and genomic characterization uncovers novel biology.</title>
        <authorList>
            <person name="Wiegand S."/>
            <person name="Jogler M."/>
            <person name="Boedeker C."/>
            <person name="Pinto D."/>
            <person name="Vollmers J."/>
            <person name="Rivas-Marin E."/>
            <person name="Kohn T."/>
            <person name="Peeters S.H."/>
            <person name="Heuer A."/>
            <person name="Rast P."/>
            <person name="Oberbeckmann S."/>
            <person name="Bunk B."/>
            <person name="Jeske O."/>
            <person name="Meyerdierks A."/>
            <person name="Storesund J.E."/>
            <person name="Kallscheuer N."/>
            <person name="Luecker S."/>
            <person name="Lage O.M."/>
            <person name="Pohl T."/>
            <person name="Merkel B.J."/>
            <person name="Hornburger P."/>
            <person name="Mueller R.-W."/>
            <person name="Bruemmer F."/>
            <person name="Labrenz M."/>
            <person name="Spormann A.M."/>
            <person name="Op den Camp H."/>
            <person name="Overmann J."/>
            <person name="Amann R."/>
            <person name="Jetten M.S.M."/>
            <person name="Mascher T."/>
            <person name="Medema M.H."/>
            <person name="Devos D.P."/>
            <person name="Kaster A.-K."/>
            <person name="Ovreas L."/>
            <person name="Rohde M."/>
            <person name="Galperin M.Y."/>
            <person name="Jogler C."/>
        </authorList>
    </citation>
    <scope>NUCLEOTIDE SEQUENCE [LARGE SCALE GENOMIC DNA]</scope>
    <source>
        <strain evidence="2 3">KS4</strain>
    </source>
</reference>